<dbReference type="GO" id="GO:0005737">
    <property type="term" value="C:cytoplasm"/>
    <property type="evidence" value="ECO:0007669"/>
    <property type="project" value="UniProtKB-SubCell"/>
</dbReference>
<evidence type="ECO:0000256" key="5">
    <source>
        <dbReference type="ARBA" id="ARBA00012917"/>
    </source>
</evidence>
<evidence type="ECO:0000256" key="11">
    <source>
        <dbReference type="SAM" id="MobiDB-lite"/>
    </source>
</evidence>
<dbReference type="InterPro" id="IPR011990">
    <property type="entry name" value="TPR-like_helical_dom_sf"/>
</dbReference>
<dbReference type="Gene3D" id="3.30.60.20">
    <property type="match status" value="1"/>
</dbReference>
<dbReference type="GO" id="GO:0006508">
    <property type="term" value="P:proteolysis"/>
    <property type="evidence" value="ECO:0007669"/>
    <property type="project" value="InterPro"/>
</dbReference>
<dbReference type="InParanoid" id="A0A2P6NMT7"/>
<evidence type="ECO:0000256" key="10">
    <source>
        <dbReference type="ARBA" id="ARBA00022833"/>
    </source>
</evidence>
<dbReference type="SMART" id="SM00109">
    <property type="entry name" value="C1"/>
    <property type="match status" value="1"/>
</dbReference>
<dbReference type="InterPro" id="IPR045550">
    <property type="entry name" value="AARE_N"/>
</dbReference>
<feature type="compositionally biased region" description="Polar residues" evidence="11">
    <location>
        <begin position="1118"/>
        <end position="1144"/>
    </location>
</feature>
<evidence type="ECO:0000259" key="12">
    <source>
        <dbReference type="PROSITE" id="PS50081"/>
    </source>
</evidence>
<comment type="caution">
    <text evidence="13">The sequence shown here is derived from an EMBL/GenBank/DDBJ whole genome shotgun (WGS) entry which is preliminary data.</text>
</comment>
<reference evidence="13 14" key="1">
    <citation type="journal article" date="2018" name="Genome Biol. Evol.">
        <title>Multiple Roots of Fruiting Body Formation in Amoebozoa.</title>
        <authorList>
            <person name="Hillmann F."/>
            <person name="Forbes G."/>
            <person name="Novohradska S."/>
            <person name="Ferling I."/>
            <person name="Riege K."/>
            <person name="Groth M."/>
            <person name="Westermann M."/>
            <person name="Marz M."/>
            <person name="Spaller T."/>
            <person name="Winckler T."/>
            <person name="Schaap P."/>
            <person name="Glockner G."/>
        </authorList>
    </citation>
    <scope>NUCLEOTIDE SEQUENCE [LARGE SCALE GENOMIC DNA]</scope>
    <source>
        <strain evidence="13 14">Jena</strain>
    </source>
</reference>
<evidence type="ECO:0000256" key="4">
    <source>
        <dbReference type="ARBA" id="ARBA00011881"/>
    </source>
</evidence>
<dbReference type="InterPro" id="IPR029058">
    <property type="entry name" value="AB_hydrolase_fold"/>
</dbReference>
<keyword evidence="10" id="KW-0862">Zinc</keyword>
<keyword evidence="8" id="KW-0479">Metal-binding</keyword>
<dbReference type="OrthoDB" id="416344at2759"/>
<dbReference type="STRING" id="1890364.A0A2P6NMT7"/>
<dbReference type="PANTHER" id="PTHR42776:SF4">
    <property type="entry name" value="ACYLAMINO-ACID-RELEASING ENZYME"/>
    <property type="match status" value="1"/>
</dbReference>
<evidence type="ECO:0000256" key="3">
    <source>
        <dbReference type="ARBA" id="ARBA00010040"/>
    </source>
</evidence>
<gene>
    <name evidence="13" type="ORF">PROFUN_06992</name>
</gene>
<comment type="similarity">
    <text evidence="3">Belongs to the peptidase S9C family.</text>
</comment>
<dbReference type="SUPFAM" id="SSF82171">
    <property type="entry name" value="DPP6 N-terminal domain-like"/>
    <property type="match status" value="1"/>
</dbReference>
<evidence type="ECO:0000256" key="6">
    <source>
        <dbReference type="ARBA" id="ARBA00018421"/>
    </source>
</evidence>
<evidence type="ECO:0000256" key="2">
    <source>
        <dbReference type="ARBA" id="ARBA00004496"/>
    </source>
</evidence>
<dbReference type="SUPFAM" id="SSF57889">
    <property type="entry name" value="Cysteine-rich domain"/>
    <property type="match status" value="1"/>
</dbReference>
<feature type="region of interest" description="Disordered" evidence="11">
    <location>
        <begin position="1426"/>
        <end position="1458"/>
    </location>
</feature>
<evidence type="ECO:0000256" key="1">
    <source>
        <dbReference type="ARBA" id="ARBA00000721"/>
    </source>
</evidence>
<organism evidence="13 14">
    <name type="scientific">Planoprotostelium fungivorum</name>
    <dbReference type="NCBI Taxonomy" id="1890364"/>
    <lineage>
        <taxon>Eukaryota</taxon>
        <taxon>Amoebozoa</taxon>
        <taxon>Evosea</taxon>
        <taxon>Variosea</taxon>
        <taxon>Cavosteliida</taxon>
        <taxon>Cavosteliaceae</taxon>
        <taxon>Planoprotostelium</taxon>
    </lineage>
</organism>
<dbReference type="InterPro" id="IPR019734">
    <property type="entry name" value="TPR_rpt"/>
</dbReference>
<comment type="subcellular location">
    <subcellularLocation>
        <location evidence="2">Cytoplasm</location>
    </subcellularLocation>
</comment>
<feature type="domain" description="Phorbol-ester/DAG-type" evidence="12">
    <location>
        <begin position="1154"/>
        <end position="1200"/>
    </location>
</feature>
<dbReference type="InterPro" id="IPR046349">
    <property type="entry name" value="C1-like_sf"/>
</dbReference>
<dbReference type="SMART" id="SM00028">
    <property type="entry name" value="TPR"/>
    <property type="match status" value="7"/>
</dbReference>
<dbReference type="Pfam" id="PF13424">
    <property type="entry name" value="TPR_12"/>
    <property type="match status" value="1"/>
</dbReference>
<dbReference type="InterPro" id="IPR011042">
    <property type="entry name" value="6-blade_b-propeller_TolB-like"/>
</dbReference>
<accession>A0A2P6NMT7</accession>
<evidence type="ECO:0000313" key="13">
    <source>
        <dbReference type="EMBL" id="PRP85222.1"/>
    </source>
</evidence>
<dbReference type="PROSITE" id="PS50081">
    <property type="entry name" value="ZF_DAG_PE_2"/>
    <property type="match status" value="1"/>
</dbReference>
<dbReference type="PROSITE" id="PS00479">
    <property type="entry name" value="ZF_DAG_PE_1"/>
    <property type="match status" value="1"/>
</dbReference>
<dbReference type="EC" id="3.4.19.1" evidence="5"/>
<dbReference type="GO" id="GO:0046872">
    <property type="term" value="F:metal ion binding"/>
    <property type="evidence" value="ECO:0007669"/>
    <property type="project" value="UniProtKB-KW"/>
</dbReference>
<dbReference type="InterPro" id="IPR002219">
    <property type="entry name" value="PKC_DAG/PE"/>
</dbReference>
<comment type="subunit">
    <text evidence="4">Homotetramer.</text>
</comment>
<keyword evidence="7" id="KW-0963">Cytoplasm</keyword>
<dbReference type="GO" id="GO:0008242">
    <property type="term" value="F:omega peptidase activity"/>
    <property type="evidence" value="ECO:0007669"/>
    <property type="project" value="UniProtKB-EC"/>
</dbReference>
<dbReference type="EMBL" id="MDYQ01000048">
    <property type="protein sequence ID" value="PRP85222.1"/>
    <property type="molecule type" value="Genomic_DNA"/>
</dbReference>
<dbReference type="SUPFAM" id="SSF53474">
    <property type="entry name" value="alpha/beta-Hydrolases"/>
    <property type="match status" value="1"/>
</dbReference>
<evidence type="ECO:0000313" key="14">
    <source>
        <dbReference type="Proteomes" id="UP000241769"/>
    </source>
</evidence>
<dbReference type="Gene3D" id="2.120.10.30">
    <property type="entry name" value="TolB, C-terminal domain"/>
    <property type="match status" value="1"/>
</dbReference>
<keyword evidence="14" id="KW-1185">Reference proteome</keyword>
<dbReference type="InterPro" id="IPR001375">
    <property type="entry name" value="Peptidase_S9_cat"/>
</dbReference>
<dbReference type="CDD" id="cd00029">
    <property type="entry name" value="C1"/>
    <property type="match status" value="1"/>
</dbReference>
<dbReference type="Pfam" id="PF19283">
    <property type="entry name" value="APEH_N"/>
    <property type="match status" value="1"/>
</dbReference>
<feature type="region of interest" description="Disordered" evidence="11">
    <location>
        <begin position="1112"/>
        <end position="1144"/>
    </location>
</feature>
<dbReference type="PANTHER" id="PTHR42776">
    <property type="entry name" value="SERINE PEPTIDASE S9 FAMILY MEMBER"/>
    <property type="match status" value="1"/>
</dbReference>
<protein>
    <recommendedName>
        <fullName evidence="6">Acylamino-acid-releasing enzyme</fullName>
        <ecNumber evidence="5">3.4.19.1</ecNumber>
    </recommendedName>
</protein>
<dbReference type="Gene3D" id="3.40.50.1820">
    <property type="entry name" value="alpha/beta hydrolase"/>
    <property type="match status" value="1"/>
</dbReference>
<name>A0A2P6NMT7_9EUKA</name>
<sequence length="1490" mass="167379">MASGEDVPTQVKACLTYQHLLEVPTVNRIWLLQGGQSILARFSQNDLVTESTRTFLRQWNNHSSGYHDTKFRTELTKVHVYAPHPKKDLVAIIRMKDETPGQETYFIESMEEHLTPKTDHFGELCWSEDGETIAYTAELNKPKSHSFWSTEKDVQPEARGNQYTLEEDWYEERVGEGYKGKSRPRLFLLNIKSGTIEEAKNIPEKLSLGQMSWANTNNERLLFVGWADATRKHGVRYCFNRRSSIYEYDIRSQSTTLLSGSDAIARTPRYTPDDREVVYVSSEELNLHGSCVTLKKVTLSDRKITTLVGVVDRPDSPGGFPGIYPTSVGLNARCFIDESHVALVVDIRKENSIPEVIRGPNDCAFTPTDCLTNGTIISITSSINVLPHITLTKASTTSQKLHVEHSNVWSIQGGINETVDKLEEVNSGTKTLGNFPESWEYTWLLPPPSTISEKIPVLLFAHGGPHSAVAKEYSVSFSFWALLGYAVVSVNYRGSLGYGQKTLESLPGNCGQQDVRDCTDSLDDFLLNFPQTDGERQFYNGGSHGGLIGGFLVGTTTRFRAVTLRNPVTHVASLYCTTDIPEWSLVEAGATHHSQVQKMYDISPFRHVDQTPTLFILGDSDRRVPPSQGLSMYYALKERGVDTHVKMYPKAGHAIVAAEQDADQAVNAVLWYNRGSNMMVSPSSGGKGNHLRVQSKTKIAAVYQILSGQRDMQSGRFLAAKEKIESVIDVIADIGNNQSVTPYRLRYLSDDEERCNSQWQLGEAYYHLGDYAKAVHHLNRSLKDFHDPKTEKYHRREILVKIHSTLADIYQRQGKYKRSSRKYRDAMEVFRLLSDKNGEATCLFHMGWNHYNEEAIQKSLDFFNESLVLRTDMQDGFGCGICLMYIANCQLKLGTDFSLVLDLFERSARLLEKSRDVHALAVCLNEVATANYIMGDMESSIEFYMRSSSIFETIGHQRGMAQSFGGLAVAECAKGRLDQGIIYGRLSLDLYRKTNDSAQVSKMLERLGSFYFSKNDSTNTILCYEKSVDVAKENGILDTLATAGVGLCKAYMEAGRFDEASKALRKSLRIFKFKNQSIPMQECSALMEQIARKQGSPSRVIGRERSISSMSAKAAPQSMLTEQANGDTFNRQRTHSTSGGMPSNVTSMITDRVEHSFVPHAFVTPQSCHQCHNNIWGIHQCGNCGFAVHKMCLFNVKKPCTLPCEFSLWTKAKWTPSLIRDGEGERNNNSLIFTSDGIFGSLSSDVWEVVAETLFEKQGQGGEGFIHFTSLGQTHQLHLRVAALPDRTNAVALFIQANKTDLPLYRVDSLGFEEQQWLSMVQGAANPVAKLIKWDGADEVECIRSTSNERDKDMNEIWPYMINKWRTRIDIIDLKPGDKQLVRDNIQTRDGKEVYVSSHVLYVGLDAKKFFHMVISFDQVVTRGRFAPSTGKRTPKKSQEISRKRVKMQDSASSLNMLPRGSLPEVTLEEIGILTVPDSKRSSFDISDFN</sequence>
<evidence type="ECO:0000256" key="8">
    <source>
        <dbReference type="ARBA" id="ARBA00022723"/>
    </source>
</evidence>
<dbReference type="SUPFAM" id="SSF48452">
    <property type="entry name" value="TPR-like"/>
    <property type="match status" value="2"/>
</dbReference>
<dbReference type="GO" id="GO:0004252">
    <property type="term" value="F:serine-type endopeptidase activity"/>
    <property type="evidence" value="ECO:0007669"/>
    <property type="project" value="TreeGrafter"/>
</dbReference>
<keyword evidence="9" id="KW-0378">Hydrolase</keyword>
<comment type="catalytic activity">
    <reaction evidence="1">
        <text>Cleavage of an N-acetyl or N-formyl amino acid from the N-terminus of a polypeptide.</text>
        <dbReference type="EC" id="3.4.19.1"/>
    </reaction>
</comment>
<dbReference type="Proteomes" id="UP000241769">
    <property type="component" value="Unassembled WGS sequence"/>
</dbReference>
<evidence type="ECO:0000256" key="7">
    <source>
        <dbReference type="ARBA" id="ARBA00022490"/>
    </source>
</evidence>
<dbReference type="Gene3D" id="1.25.40.10">
    <property type="entry name" value="Tetratricopeptide repeat domain"/>
    <property type="match status" value="2"/>
</dbReference>
<proteinExistence type="inferred from homology"/>
<dbReference type="Pfam" id="PF00326">
    <property type="entry name" value="Peptidase_S9"/>
    <property type="match status" value="1"/>
</dbReference>
<evidence type="ECO:0000256" key="9">
    <source>
        <dbReference type="ARBA" id="ARBA00022801"/>
    </source>
</evidence>